<organism evidence="1 2">
    <name type="scientific">Advenella mimigardefordensis (strain DSM 17166 / LMG 22922 / DPN7)</name>
    <dbReference type="NCBI Taxonomy" id="1247726"/>
    <lineage>
        <taxon>Bacteria</taxon>
        <taxon>Pseudomonadati</taxon>
        <taxon>Pseudomonadota</taxon>
        <taxon>Betaproteobacteria</taxon>
        <taxon>Burkholderiales</taxon>
        <taxon>Alcaligenaceae</taxon>
    </lineage>
</organism>
<evidence type="ECO:0008006" key="3">
    <source>
        <dbReference type="Google" id="ProtNLM"/>
    </source>
</evidence>
<accession>W0PDW2</accession>
<dbReference type="KEGG" id="amim:MIM_c10950"/>
<protein>
    <recommendedName>
        <fullName evidence="3">Phage protein</fullName>
    </recommendedName>
</protein>
<evidence type="ECO:0000313" key="1">
    <source>
        <dbReference type="EMBL" id="AHG63193.1"/>
    </source>
</evidence>
<sequence>MNLQDLIDKGALVREGTERKTVVWNNGTEDVKFDVLVKREWTVADYESVSGYMSKADKEDISLLAMRVHRMTRQSDGTKFPLEACLRFKVSLLQAICEAINQVEVDVKEPPTKKRSAPRKKSSAN</sequence>
<gene>
    <name evidence="1" type="ORF">MIM_c10950</name>
</gene>
<proteinExistence type="predicted"/>
<name>W0PDW2_ADVMD</name>
<evidence type="ECO:0000313" key="2">
    <source>
        <dbReference type="Proteomes" id="UP000019095"/>
    </source>
</evidence>
<keyword evidence="2" id="KW-1185">Reference proteome</keyword>
<dbReference type="RefSeq" id="WP_025371817.1">
    <property type="nucleotide sequence ID" value="NZ_CP003915.1"/>
</dbReference>
<dbReference type="EMBL" id="CP003915">
    <property type="protein sequence ID" value="AHG63193.1"/>
    <property type="molecule type" value="Genomic_DNA"/>
</dbReference>
<dbReference type="AlphaFoldDB" id="W0PDW2"/>
<dbReference type="HOGENOM" id="CLU_1987890_0_0_4"/>
<dbReference type="Proteomes" id="UP000019095">
    <property type="component" value="Chromosome"/>
</dbReference>
<reference evidence="1 2" key="1">
    <citation type="journal article" date="2014" name="Microbiology">
        <title>Unravelling the complete genome sequence of Advenella mimigardefordensis strain DPN7T and novel insights in the catabolism of the xenobiotic polythioester precursor 3,3'-dithiodipropionate.</title>
        <authorList>
            <person name="Wubbeler J.H."/>
            <person name="Hiessl S."/>
            <person name="Schuldes J."/>
            <person name="Thurmer A."/>
            <person name="Daniel R."/>
            <person name="Steinbuchel A."/>
        </authorList>
    </citation>
    <scope>NUCLEOTIDE SEQUENCE [LARGE SCALE GENOMIC DNA]</scope>
    <source>
        <strain evidence="2">DSM 17166 / LMG 22922 / DPN7</strain>
    </source>
</reference>